<dbReference type="Proteomes" id="UP001141806">
    <property type="component" value="Unassembled WGS sequence"/>
</dbReference>
<proteinExistence type="predicted"/>
<protein>
    <submittedName>
        <fullName evidence="2">Uncharacterized protein</fullName>
    </submittedName>
</protein>
<comment type="caution">
    <text evidence="2">The sequence shown here is derived from an EMBL/GenBank/DDBJ whole genome shotgun (WGS) entry which is preliminary data.</text>
</comment>
<name>A0A9Q0KLE2_9MAGN</name>
<reference evidence="2" key="1">
    <citation type="journal article" date="2023" name="Plant J.">
        <title>The genome of the king protea, Protea cynaroides.</title>
        <authorList>
            <person name="Chang J."/>
            <person name="Duong T.A."/>
            <person name="Schoeman C."/>
            <person name="Ma X."/>
            <person name="Roodt D."/>
            <person name="Barker N."/>
            <person name="Li Z."/>
            <person name="Van de Peer Y."/>
            <person name="Mizrachi E."/>
        </authorList>
    </citation>
    <scope>NUCLEOTIDE SEQUENCE</scope>
    <source>
        <tissue evidence="2">Young leaves</tissue>
    </source>
</reference>
<evidence type="ECO:0000256" key="1">
    <source>
        <dbReference type="SAM" id="MobiDB-lite"/>
    </source>
</evidence>
<accession>A0A9Q0KLE2</accession>
<evidence type="ECO:0000313" key="3">
    <source>
        <dbReference type="Proteomes" id="UP001141806"/>
    </source>
</evidence>
<gene>
    <name evidence="2" type="ORF">NE237_005917</name>
</gene>
<sequence>MDSGGSDENPVEPKKRNSKTPRKAKESVLKQNDIFMDSGDADEQSPEETMRLQSRSLNAEAISYISTTSGHRRNRRDAQTPPLGTDCQTLVSLDERGKVRLCSIRSPSKKKIVCRITVVITIGEEVMNP</sequence>
<dbReference type="EMBL" id="JAMYWD010000004">
    <property type="protein sequence ID" value="KAJ4972743.1"/>
    <property type="molecule type" value="Genomic_DNA"/>
</dbReference>
<dbReference type="AlphaFoldDB" id="A0A9Q0KLE2"/>
<feature type="region of interest" description="Disordered" evidence="1">
    <location>
        <begin position="1"/>
        <end position="53"/>
    </location>
</feature>
<evidence type="ECO:0000313" key="2">
    <source>
        <dbReference type="EMBL" id="KAJ4972743.1"/>
    </source>
</evidence>
<keyword evidence="3" id="KW-1185">Reference proteome</keyword>
<organism evidence="2 3">
    <name type="scientific">Protea cynaroides</name>
    <dbReference type="NCBI Taxonomy" id="273540"/>
    <lineage>
        <taxon>Eukaryota</taxon>
        <taxon>Viridiplantae</taxon>
        <taxon>Streptophyta</taxon>
        <taxon>Embryophyta</taxon>
        <taxon>Tracheophyta</taxon>
        <taxon>Spermatophyta</taxon>
        <taxon>Magnoliopsida</taxon>
        <taxon>Proteales</taxon>
        <taxon>Proteaceae</taxon>
        <taxon>Protea</taxon>
    </lineage>
</organism>